<proteinExistence type="predicted"/>
<accession>A0A8S1YE13</accession>
<dbReference type="Proteomes" id="UP000683925">
    <property type="component" value="Unassembled WGS sequence"/>
</dbReference>
<protein>
    <submittedName>
        <fullName evidence="1">Uncharacterized protein</fullName>
    </submittedName>
</protein>
<organism evidence="1 2">
    <name type="scientific">Paramecium octaurelia</name>
    <dbReference type="NCBI Taxonomy" id="43137"/>
    <lineage>
        <taxon>Eukaryota</taxon>
        <taxon>Sar</taxon>
        <taxon>Alveolata</taxon>
        <taxon>Ciliophora</taxon>
        <taxon>Intramacronucleata</taxon>
        <taxon>Oligohymenophorea</taxon>
        <taxon>Peniculida</taxon>
        <taxon>Parameciidae</taxon>
        <taxon>Paramecium</taxon>
    </lineage>
</organism>
<reference evidence="1" key="1">
    <citation type="submission" date="2021-01" db="EMBL/GenBank/DDBJ databases">
        <authorList>
            <consortium name="Genoscope - CEA"/>
            <person name="William W."/>
        </authorList>
    </citation>
    <scope>NUCLEOTIDE SEQUENCE</scope>
</reference>
<comment type="caution">
    <text evidence="1">The sequence shown here is derived from an EMBL/GenBank/DDBJ whole genome shotgun (WGS) entry which is preliminary data.</text>
</comment>
<name>A0A8S1YE13_PAROT</name>
<dbReference type="EMBL" id="CAJJDP010000156">
    <property type="protein sequence ID" value="CAD8211448.1"/>
    <property type="molecule type" value="Genomic_DNA"/>
</dbReference>
<dbReference type="OrthoDB" id="309587at2759"/>
<dbReference type="OMA" id="VYYPGPG"/>
<dbReference type="AlphaFoldDB" id="A0A8S1YE13"/>
<evidence type="ECO:0000313" key="1">
    <source>
        <dbReference type="EMBL" id="CAD8211448.1"/>
    </source>
</evidence>
<evidence type="ECO:0000313" key="2">
    <source>
        <dbReference type="Proteomes" id="UP000683925"/>
    </source>
</evidence>
<sequence length="115" mass="12463">MIHLETGLLIVYYPGPGDDDTLKLSTLALVNEIILLLNVDSKLYAPGPGQTGQIDLGLEFIQSKNSLFTLQGFSGGHLKTLTTEMLQFPGPGVSEFLLNIYRQPLGKEGPIGFCI</sequence>
<gene>
    <name evidence="1" type="ORF">POCTA_138.1.T1540073</name>
</gene>
<keyword evidence="2" id="KW-1185">Reference proteome</keyword>